<accession>A0ABS4KLU5</accession>
<dbReference type="EMBL" id="JAGGLI010000039">
    <property type="protein sequence ID" value="MBP2028757.1"/>
    <property type="molecule type" value="Genomic_DNA"/>
</dbReference>
<name>A0ABS4KLU5_9FIRM</name>
<keyword evidence="3" id="KW-1185">Reference proteome</keyword>
<evidence type="ECO:0000313" key="3">
    <source>
        <dbReference type="Proteomes" id="UP001314903"/>
    </source>
</evidence>
<proteinExistence type="predicted"/>
<keyword evidence="1" id="KW-0175">Coiled coil</keyword>
<comment type="caution">
    <text evidence="2">The sequence shown here is derived from an EMBL/GenBank/DDBJ whole genome shotgun (WGS) entry which is preliminary data.</text>
</comment>
<evidence type="ECO:0000256" key="1">
    <source>
        <dbReference type="SAM" id="Coils"/>
    </source>
</evidence>
<reference evidence="2 3" key="1">
    <citation type="submission" date="2021-03" db="EMBL/GenBank/DDBJ databases">
        <title>Genomic Encyclopedia of Type Strains, Phase IV (KMG-IV): sequencing the most valuable type-strain genomes for metagenomic binning, comparative biology and taxonomic classification.</title>
        <authorList>
            <person name="Goeker M."/>
        </authorList>
    </citation>
    <scope>NUCLEOTIDE SEQUENCE [LARGE SCALE GENOMIC DNA]</scope>
    <source>
        <strain evidence="2 3">DSM 27512</strain>
    </source>
</reference>
<evidence type="ECO:0000313" key="2">
    <source>
        <dbReference type="EMBL" id="MBP2028757.1"/>
    </source>
</evidence>
<organism evidence="2 3">
    <name type="scientific">Acetoanaerobium pronyense</name>
    <dbReference type="NCBI Taxonomy" id="1482736"/>
    <lineage>
        <taxon>Bacteria</taxon>
        <taxon>Bacillati</taxon>
        <taxon>Bacillota</taxon>
        <taxon>Clostridia</taxon>
        <taxon>Peptostreptococcales</taxon>
        <taxon>Filifactoraceae</taxon>
        <taxon>Acetoanaerobium</taxon>
    </lineage>
</organism>
<dbReference type="RefSeq" id="WP_209661815.1">
    <property type="nucleotide sequence ID" value="NZ_JAGGLI010000039.1"/>
</dbReference>
<protein>
    <submittedName>
        <fullName evidence="2">Prefoldin subunit 5</fullName>
    </submittedName>
</protein>
<dbReference type="Proteomes" id="UP001314903">
    <property type="component" value="Unassembled WGS sequence"/>
</dbReference>
<feature type="coiled-coil region" evidence="1">
    <location>
        <begin position="1"/>
        <end position="28"/>
    </location>
</feature>
<sequence length="88" mass="9683">MKELVDVLLEIRNQLEELNSKIDGLTSSGTTSLDEVVNAIEDLKNNNGYELGDIKTKLAFIDTAVDSIETSISSIDTAVYSLDLKIDY</sequence>
<gene>
    <name evidence="2" type="ORF">J2Z35_002587</name>
</gene>